<comment type="caution">
    <text evidence="1">The sequence shown here is derived from an EMBL/GenBank/DDBJ whole genome shotgun (WGS) entry which is preliminary data.</text>
</comment>
<dbReference type="RefSeq" id="WP_106269094.1">
    <property type="nucleotide sequence ID" value="NZ_PVTX01000010.1"/>
</dbReference>
<dbReference type="Proteomes" id="UP000239895">
    <property type="component" value="Unassembled WGS sequence"/>
</dbReference>
<evidence type="ECO:0000313" key="2">
    <source>
        <dbReference type="Proteomes" id="UP000239895"/>
    </source>
</evidence>
<reference evidence="1 2" key="1">
    <citation type="submission" date="2018-03" db="EMBL/GenBank/DDBJ databases">
        <title>Comparative analysis of microorganisms from saline springs in Andes Mountain Range, Colombia.</title>
        <authorList>
            <person name="Rubin E."/>
        </authorList>
    </citation>
    <scope>NUCLEOTIDE SEQUENCE [LARGE SCALE GENOMIC DNA]</scope>
    <source>
        <strain evidence="1 2">CG 23</strain>
    </source>
</reference>
<evidence type="ECO:0000313" key="1">
    <source>
        <dbReference type="EMBL" id="PRZ04341.1"/>
    </source>
</evidence>
<organism evidence="1 2">
    <name type="scientific">Isoptericola halotolerans</name>
    <dbReference type="NCBI Taxonomy" id="300560"/>
    <lineage>
        <taxon>Bacteria</taxon>
        <taxon>Bacillati</taxon>
        <taxon>Actinomycetota</taxon>
        <taxon>Actinomycetes</taxon>
        <taxon>Micrococcales</taxon>
        <taxon>Promicromonosporaceae</taxon>
        <taxon>Isoptericola</taxon>
    </lineage>
</organism>
<sequence length="213" mass="21907">MSTEPGSARALAHQLARGIDPDALGRDAFGADMARAADMPEPLLLEAGCVRAAYEAIAAAGECADAPDDATFVSLRAGARAAADAARVADEIGAGAALALRAAARAWYPYAVEGESTSWKVGLKAFSETCDVDAEADQNLVVRGVWAAGAAAGRDDTATGRAIRAFADELMGRTTAGEDLLTAWRGAVRHTAEVAPDPVFHTVVDAVQGVLTR</sequence>
<protein>
    <submittedName>
        <fullName evidence="1">Uncharacterized protein</fullName>
    </submittedName>
</protein>
<proteinExistence type="predicted"/>
<dbReference type="EMBL" id="PVTX01000010">
    <property type="protein sequence ID" value="PRZ04341.1"/>
    <property type="molecule type" value="Genomic_DNA"/>
</dbReference>
<gene>
    <name evidence="1" type="ORF">BCL65_1102</name>
</gene>
<keyword evidence="2" id="KW-1185">Reference proteome</keyword>
<name>A0ABX5EE27_9MICO</name>
<accession>A0ABX5EE27</accession>